<comment type="similarity">
    <text evidence="1">Belongs to the NmrA-type oxidoreductase family.</text>
</comment>
<evidence type="ECO:0000256" key="3">
    <source>
        <dbReference type="ARBA" id="ARBA00023002"/>
    </source>
</evidence>
<sequence>MTHIFVAGVTGCQGRAVVHHALKKGWTIHGLTRNPASEAASALTAQGVQLTQGDYDDTAALETAMKGCMAVFFALVPNFADPSAEERWAVSIVAVAKATSIQAVVVSTGLGSGNPEQLTGWEEGSLIAQVMRSKQRVEAVVTSAGITNWTVLRPGFFMANFLVPKVTMYQGFRETGVWTTALLETTRLPLVDDLDIGAFAVEALARPNEFRGKTVAIGFDVRTPGQILQVLSAATGRKLKAKFLEGDELDKAKAANPVISSYLLMRDMVSLVDIDEVKSFGIPMGTFEEYVQRRIDDAKVTFENVAPKEEQ</sequence>
<gene>
    <name evidence="5" type="ORF">SCUCBS95973_001565</name>
</gene>
<dbReference type="EMBL" id="CAWUHB010000005">
    <property type="protein sequence ID" value="CAK7212739.1"/>
    <property type="molecule type" value="Genomic_DNA"/>
</dbReference>
<feature type="domain" description="NmrA-like" evidence="4">
    <location>
        <begin position="3"/>
        <end position="266"/>
    </location>
</feature>
<dbReference type="Proteomes" id="UP001642405">
    <property type="component" value="Unassembled WGS sequence"/>
</dbReference>
<comment type="caution">
    <text evidence="5">The sequence shown here is derived from an EMBL/GenBank/DDBJ whole genome shotgun (WGS) entry which is preliminary data.</text>
</comment>
<keyword evidence="2" id="KW-0521">NADP</keyword>
<evidence type="ECO:0000313" key="5">
    <source>
        <dbReference type="EMBL" id="CAK7212739.1"/>
    </source>
</evidence>
<dbReference type="SUPFAM" id="SSF51735">
    <property type="entry name" value="NAD(P)-binding Rossmann-fold domains"/>
    <property type="match status" value="1"/>
</dbReference>
<keyword evidence="6" id="KW-1185">Reference proteome</keyword>
<organism evidence="5 6">
    <name type="scientific">Sporothrix curviconia</name>
    <dbReference type="NCBI Taxonomy" id="1260050"/>
    <lineage>
        <taxon>Eukaryota</taxon>
        <taxon>Fungi</taxon>
        <taxon>Dikarya</taxon>
        <taxon>Ascomycota</taxon>
        <taxon>Pezizomycotina</taxon>
        <taxon>Sordariomycetes</taxon>
        <taxon>Sordariomycetidae</taxon>
        <taxon>Ophiostomatales</taxon>
        <taxon>Ophiostomataceae</taxon>
        <taxon>Sporothrix</taxon>
    </lineage>
</organism>
<reference evidence="5 6" key="1">
    <citation type="submission" date="2024-01" db="EMBL/GenBank/DDBJ databases">
        <authorList>
            <person name="Allen C."/>
            <person name="Tagirdzhanova G."/>
        </authorList>
    </citation>
    <scope>NUCLEOTIDE SEQUENCE [LARGE SCALE GENOMIC DNA]</scope>
</reference>
<protein>
    <recommendedName>
        <fullName evidence="4">NmrA-like domain-containing protein</fullName>
    </recommendedName>
</protein>
<dbReference type="PANTHER" id="PTHR42748">
    <property type="entry name" value="NITROGEN METABOLITE REPRESSION PROTEIN NMRA FAMILY MEMBER"/>
    <property type="match status" value="1"/>
</dbReference>
<evidence type="ECO:0000313" key="6">
    <source>
        <dbReference type="Proteomes" id="UP001642405"/>
    </source>
</evidence>
<evidence type="ECO:0000259" key="4">
    <source>
        <dbReference type="Pfam" id="PF05368"/>
    </source>
</evidence>
<evidence type="ECO:0000256" key="2">
    <source>
        <dbReference type="ARBA" id="ARBA00022857"/>
    </source>
</evidence>
<dbReference type="Gene3D" id="3.90.25.10">
    <property type="entry name" value="UDP-galactose 4-epimerase, domain 1"/>
    <property type="match status" value="1"/>
</dbReference>
<dbReference type="InterPro" id="IPR036291">
    <property type="entry name" value="NAD(P)-bd_dom_sf"/>
</dbReference>
<dbReference type="InterPro" id="IPR008030">
    <property type="entry name" value="NmrA-like"/>
</dbReference>
<dbReference type="InterPro" id="IPR051164">
    <property type="entry name" value="NmrA-like_oxidored"/>
</dbReference>
<keyword evidence="3" id="KW-0560">Oxidoreductase</keyword>
<dbReference type="PANTHER" id="PTHR42748:SF30">
    <property type="entry name" value="NMRA-LIKE DOMAIN-CONTAINING PROTEIN"/>
    <property type="match status" value="1"/>
</dbReference>
<dbReference type="Pfam" id="PF05368">
    <property type="entry name" value="NmrA"/>
    <property type="match status" value="1"/>
</dbReference>
<accession>A0ABP0AZS6</accession>
<evidence type="ECO:0000256" key="1">
    <source>
        <dbReference type="ARBA" id="ARBA00006328"/>
    </source>
</evidence>
<name>A0ABP0AZS6_9PEZI</name>
<dbReference type="Gene3D" id="3.40.50.720">
    <property type="entry name" value="NAD(P)-binding Rossmann-like Domain"/>
    <property type="match status" value="1"/>
</dbReference>
<proteinExistence type="inferred from homology"/>